<dbReference type="PANTHER" id="PTHR11092">
    <property type="entry name" value="SUGAR NUCLEOTIDE EPIMERASE RELATED"/>
    <property type="match status" value="1"/>
</dbReference>
<dbReference type="InterPro" id="IPR036291">
    <property type="entry name" value="NAD(P)-bd_dom_sf"/>
</dbReference>
<accession>A0ABP8BEP1</accession>
<protein>
    <submittedName>
        <fullName evidence="4">TIGR01777 family oxidoreductase</fullName>
    </submittedName>
</protein>
<dbReference type="Proteomes" id="UP001501772">
    <property type="component" value="Unassembled WGS sequence"/>
</dbReference>
<evidence type="ECO:0000313" key="4">
    <source>
        <dbReference type="EMBL" id="GAA4204954.1"/>
    </source>
</evidence>
<evidence type="ECO:0000256" key="1">
    <source>
        <dbReference type="ARBA" id="ARBA00009353"/>
    </source>
</evidence>
<dbReference type="Gene3D" id="3.40.50.720">
    <property type="entry name" value="NAD(P)-binding Rossmann-like Domain"/>
    <property type="match status" value="1"/>
</dbReference>
<dbReference type="EMBL" id="BAABBY010000005">
    <property type="protein sequence ID" value="GAA4204954.1"/>
    <property type="molecule type" value="Genomic_DNA"/>
</dbReference>
<name>A0ABP8BEP1_9SPHI</name>
<dbReference type="PANTHER" id="PTHR11092:SF0">
    <property type="entry name" value="EPIMERASE FAMILY PROTEIN SDR39U1"/>
    <property type="match status" value="1"/>
</dbReference>
<dbReference type="RefSeq" id="WP_344851666.1">
    <property type="nucleotide sequence ID" value="NZ_BAABBY010000005.1"/>
</dbReference>
<evidence type="ECO:0000313" key="5">
    <source>
        <dbReference type="Proteomes" id="UP001501772"/>
    </source>
</evidence>
<comment type="similarity">
    <text evidence="1">Belongs to the NAD(P)-dependent epimerase/dehydratase family. SDR39U1 subfamily.</text>
</comment>
<evidence type="ECO:0000259" key="2">
    <source>
        <dbReference type="Pfam" id="PF01370"/>
    </source>
</evidence>
<dbReference type="InterPro" id="IPR010099">
    <property type="entry name" value="SDR39U1"/>
</dbReference>
<gene>
    <name evidence="4" type="ORF">GCM10022289_23710</name>
</gene>
<proteinExistence type="inferred from homology"/>
<organism evidence="4 5">
    <name type="scientific">Pedobacter jeongneungensis</name>
    <dbReference type="NCBI Taxonomy" id="947309"/>
    <lineage>
        <taxon>Bacteria</taxon>
        <taxon>Pseudomonadati</taxon>
        <taxon>Bacteroidota</taxon>
        <taxon>Sphingobacteriia</taxon>
        <taxon>Sphingobacteriales</taxon>
        <taxon>Sphingobacteriaceae</taxon>
        <taxon>Pedobacter</taxon>
    </lineage>
</organism>
<sequence>MKYGKIVLAGGNGYLGGVLAKHFSNLADEVIILARKPQAETGNIKTLLWDGKTMGEWANSLNGADLLVNLCGKNVNCRYTKKNKKEIFDSRLIPTRLLGEAINDMGNPPRLWINITSATIYRHAEDRPQDEFTGEIGTGFSIEVCKAWEKSFFGTETPQTRKIALRMGIVLGLKDGAFPRLLNLVKLGMGGKQGNGEQYMSWIHEEDAARSIEWLLNHPEIKGTVNCTAPNAVKNNLFMRSIRKAFGRNFGLPTPAWLLAIGAKIIGTETELILKSRWVKPAVLVNSGFEFKYGEVKEAVEALSGKRLALGDKEKRL</sequence>
<feature type="domain" description="DUF1731" evidence="3">
    <location>
        <begin position="255"/>
        <end position="303"/>
    </location>
</feature>
<dbReference type="Pfam" id="PF01370">
    <property type="entry name" value="Epimerase"/>
    <property type="match status" value="1"/>
</dbReference>
<dbReference type="NCBIfam" id="TIGR01777">
    <property type="entry name" value="yfcH"/>
    <property type="match status" value="1"/>
</dbReference>
<feature type="domain" description="NAD-dependent epimerase/dehydratase" evidence="2">
    <location>
        <begin position="6"/>
        <end position="221"/>
    </location>
</feature>
<comment type="caution">
    <text evidence="4">The sequence shown here is derived from an EMBL/GenBank/DDBJ whole genome shotgun (WGS) entry which is preliminary data.</text>
</comment>
<reference evidence="5" key="1">
    <citation type="journal article" date="2019" name="Int. J. Syst. Evol. Microbiol.">
        <title>The Global Catalogue of Microorganisms (GCM) 10K type strain sequencing project: providing services to taxonomists for standard genome sequencing and annotation.</title>
        <authorList>
            <consortium name="The Broad Institute Genomics Platform"/>
            <consortium name="The Broad Institute Genome Sequencing Center for Infectious Disease"/>
            <person name="Wu L."/>
            <person name="Ma J."/>
        </authorList>
    </citation>
    <scope>NUCLEOTIDE SEQUENCE [LARGE SCALE GENOMIC DNA]</scope>
    <source>
        <strain evidence="5">JCM 17626</strain>
    </source>
</reference>
<dbReference type="InterPro" id="IPR001509">
    <property type="entry name" value="Epimerase_deHydtase"/>
</dbReference>
<dbReference type="Pfam" id="PF08338">
    <property type="entry name" value="DUF1731"/>
    <property type="match status" value="1"/>
</dbReference>
<evidence type="ECO:0000259" key="3">
    <source>
        <dbReference type="Pfam" id="PF08338"/>
    </source>
</evidence>
<keyword evidence="5" id="KW-1185">Reference proteome</keyword>
<dbReference type="SUPFAM" id="SSF51735">
    <property type="entry name" value="NAD(P)-binding Rossmann-fold domains"/>
    <property type="match status" value="1"/>
</dbReference>
<dbReference type="InterPro" id="IPR013549">
    <property type="entry name" value="DUF1731"/>
</dbReference>